<dbReference type="SUPFAM" id="SSF46894">
    <property type="entry name" value="C-terminal effector domain of the bipartite response regulators"/>
    <property type="match status" value="1"/>
</dbReference>
<dbReference type="EMBL" id="FNNJ01000008">
    <property type="protein sequence ID" value="SDX72245.1"/>
    <property type="molecule type" value="Genomic_DNA"/>
</dbReference>
<dbReference type="Proteomes" id="UP000199595">
    <property type="component" value="Unassembled WGS sequence"/>
</dbReference>
<dbReference type="InterPro" id="IPR011990">
    <property type="entry name" value="TPR-like_helical_dom_sf"/>
</dbReference>
<evidence type="ECO:0000256" key="2">
    <source>
        <dbReference type="SAM" id="Coils"/>
    </source>
</evidence>
<protein>
    <submittedName>
        <fullName evidence="4">Tetratricopeptide repeat-containing protein</fullName>
    </submittedName>
</protein>
<keyword evidence="2" id="KW-0175">Coiled coil</keyword>
<dbReference type="InterPro" id="IPR019734">
    <property type="entry name" value="TPR_rpt"/>
</dbReference>
<evidence type="ECO:0000256" key="1">
    <source>
        <dbReference type="PROSITE-ProRule" id="PRU00339"/>
    </source>
</evidence>
<organism evidence="4 5">
    <name type="scientific">Lutibacter oricola</name>
    <dbReference type="NCBI Taxonomy" id="762486"/>
    <lineage>
        <taxon>Bacteria</taxon>
        <taxon>Pseudomonadati</taxon>
        <taxon>Bacteroidota</taxon>
        <taxon>Flavobacteriia</taxon>
        <taxon>Flavobacteriales</taxon>
        <taxon>Flavobacteriaceae</taxon>
        <taxon>Lutibacter</taxon>
    </lineage>
</organism>
<dbReference type="GO" id="GO:0006355">
    <property type="term" value="P:regulation of DNA-templated transcription"/>
    <property type="evidence" value="ECO:0007669"/>
    <property type="project" value="InterPro"/>
</dbReference>
<dbReference type="InterPro" id="IPR036388">
    <property type="entry name" value="WH-like_DNA-bd_sf"/>
</dbReference>
<keyword evidence="3" id="KW-0472">Membrane</keyword>
<dbReference type="RefSeq" id="WP_090124666.1">
    <property type="nucleotide sequence ID" value="NZ_FNNJ01000008.1"/>
</dbReference>
<dbReference type="InterPro" id="IPR016032">
    <property type="entry name" value="Sig_transdc_resp-reg_C-effctor"/>
</dbReference>
<dbReference type="STRING" id="762486.SAMN05444411_108137"/>
<dbReference type="OrthoDB" id="1090267at2"/>
<feature type="coiled-coil region" evidence="2">
    <location>
        <begin position="380"/>
        <end position="420"/>
    </location>
</feature>
<name>A0A1H3E0L6_9FLAO</name>
<evidence type="ECO:0000256" key="3">
    <source>
        <dbReference type="SAM" id="Phobius"/>
    </source>
</evidence>
<keyword evidence="1" id="KW-0802">TPR repeat</keyword>
<proteinExistence type="predicted"/>
<evidence type="ECO:0000313" key="4">
    <source>
        <dbReference type="EMBL" id="SDX72245.1"/>
    </source>
</evidence>
<reference evidence="4 5" key="1">
    <citation type="submission" date="2016-10" db="EMBL/GenBank/DDBJ databases">
        <authorList>
            <person name="de Groot N.N."/>
        </authorList>
    </citation>
    <scope>NUCLEOTIDE SEQUENCE [LARGE SCALE GENOMIC DNA]</scope>
    <source>
        <strain evidence="4 5">DSM 24956</strain>
    </source>
</reference>
<dbReference type="GO" id="GO:0003677">
    <property type="term" value="F:DNA binding"/>
    <property type="evidence" value="ECO:0007669"/>
    <property type="project" value="InterPro"/>
</dbReference>
<keyword evidence="3" id="KW-1133">Transmembrane helix</keyword>
<evidence type="ECO:0000313" key="5">
    <source>
        <dbReference type="Proteomes" id="UP000199595"/>
    </source>
</evidence>
<sequence>MNFNKIYIFLFFTFTLVINTLNCQEKKLTSSTLSKALLLKFKQPDSAAFYFEKGYKQNLIKKDTLSAINFLIQLSELYAHSVNYGKSYDGYWEALLLAEKSNDLFSTASIYQGLGWLYSFYKRNDEALKYFNHSISIRKNLLKEDKSETNYSYLQSDYFAVLNLYRTNSNYIIAKKYLDSCYQIKEINYPDSESFYLVPEEAFLDATKGNFKKALSKLNSSELYFKENNPSYLVIINALLGKVYRLKNDKKQSIFHFKKSLQISKESKTHINYRIIAYEALSEIYFEQQNLKEAYKYLKLTKQRNEEIFGGQSENNKHLLEIKDKYRIEKDKQNDLINQKHIAQLEHEEKTSFLQTVILTVFLIFLILYAYIWGKHIRNRHKLEKKILREKQKLRTQKQNEILELKNKELTESALRLIEKDEFISSIKKKISNQKENIDINVIKRMLKSIQGTPNSNWKEFEARFTAINQSFYNKLKTEYPQLSQTDQKICALVKLNFPSKDMAKLLGISVESVHTSRYRLRKKLNLDRADNLEEFINKI</sequence>
<accession>A0A1H3E0L6</accession>
<dbReference type="PROSITE" id="PS50005">
    <property type="entry name" value="TPR"/>
    <property type="match status" value="1"/>
</dbReference>
<dbReference type="SMART" id="SM00028">
    <property type="entry name" value="TPR"/>
    <property type="match status" value="3"/>
</dbReference>
<dbReference type="Pfam" id="PF13181">
    <property type="entry name" value="TPR_8"/>
    <property type="match status" value="2"/>
</dbReference>
<gene>
    <name evidence="4" type="ORF">SAMN05444411_108137</name>
</gene>
<dbReference type="Gene3D" id="1.25.40.10">
    <property type="entry name" value="Tetratricopeptide repeat domain"/>
    <property type="match status" value="2"/>
</dbReference>
<dbReference type="AlphaFoldDB" id="A0A1H3E0L6"/>
<feature type="transmembrane region" description="Helical" evidence="3">
    <location>
        <begin position="353"/>
        <end position="372"/>
    </location>
</feature>
<keyword evidence="5" id="KW-1185">Reference proteome</keyword>
<feature type="repeat" description="TPR" evidence="1">
    <location>
        <begin position="108"/>
        <end position="141"/>
    </location>
</feature>
<keyword evidence="3" id="KW-0812">Transmembrane</keyword>
<dbReference type="SUPFAM" id="SSF48452">
    <property type="entry name" value="TPR-like"/>
    <property type="match status" value="2"/>
</dbReference>
<dbReference type="Gene3D" id="1.10.10.10">
    <property type="entry name" value="Winged helix-like DNA-binding domain superfamily/Winged helix DNA-binding domain"/>
    <property type="match status" value="1"/>
</dbReference>